<gene>
    <name evidence="1" type="ORF">ACFOYW_16635</name>
</gene>
<dbReference type="RefSeq" id="WP_390231552.1">
    <property type="nucleotide sequence ID" value="NZ_JBHSCN010000017.1"/>
</dbReference>
<proteinExistence type="predicted"/>
<comment type="caution">
    <text evidence="1">The sequence shown here is derived from an EMBL/GenBank/DDBJ whole genome shotgun (WGS) entry which is preliminary data.</text>
</comment>
<organism evidence="1 2">
    <name type="scientific">Gryllotalpicola reticulitermitis</name>
    <dbReference type="NCBI Taxonomy" id="1184153"/>
    <lineage>
        <taxon>Bacteria</taxon>
        <taxon>Bacillati</taxon>
        <taxon>Actinomycetota</taxon>
        <taxon>Actinomycetes</taxon>
        <taxon>Micrococcales</taxon>
        <taxon>Microbacteriaceae</taxon>
        <taxon>Gryllotalpicola</taxon>
    </lineage>
</organism>
<evidence type="ECO:0000313" key="2">
    <source>
        <dbReference type="Proteomes" id="UP001595900"/>
    </source>
</evidence>
<name>A0ABV8QAL7_9MICO</name>
<reference evidence="2" key="1">
    <citation type="journal article" date="2019" name="Int. J. Syst. Evol. Microbiol.">
        <title>The Global Catalogue of Microorganisms (GCM) 10K type strain sequencing project: providing services to taxonomists for standard genome sequencing and annotation.</title>
        <authorList>
            <consortium name="The Broad Institute Genomics Platform"/>
            <consortium name="The Broad Institute Genome Sequencing Center for Infectious Disease"/>
            <person name="Wu L."/>
            <person name="Ma J."/>
        </authorList>
    </citation>
    <scope>NUCLEOTIDE SEQUENCE [LARGE SCALE GENOMIC DNA]</scope>
    <source>
        <strain evidence="2">CGMCC 1.10363</strain>
    </source>
</reference>
<dbReference type="Proteomes" id="UP001595900">
    <property type="component" value="Unassembled WGS sequence"/>
</dbReference>
<evidence type="ECO:0000313" key="1">
    <source>
        <dbReference type="EMBL" id="MFC4244997.1"/>
    </source>
</evidence>
<protein>
    <submittedName>
        <fullName evidence="1">Uncharacterized protein</fullName>
    </submittedName>
</protein>
<sequence>MIITEQFTTPIPNRDGRALSSEIALPEREDGTQIVLRVTTTGASGGRYRATASRPLISHERGFAVEQVAMTFGVDSDVKALPLPAGAPGGRFSRKTLADLHYSVLASMRAELETWLAWAADSTAARDN</sequence>
<dbReference type="EMBL" id="JBHSCN010000017">
    <property type="protein sequence ID" value="MFC4244997.1"/>
    <property type="molecule type" value="Genomic_DNA"/>
</dbReference>
<accession>A0ABV8QAL7</accession>
<keyword evidence="2" id="KW-1185">Reference proteome</keyword>